<dbReference type="Proteomes" id="UP000824366">
    <property type="component" value="Chromosome"/>
</dbReference>
<evidence type="ECO:0000313" key="1">
    <source>
        <dbReference type="EMBL" id="BCO27327.1"/>
    </source>
</evidence>
<accession>A0ABM7MLZ2</accession>
<evidence type="ECO:0000313" key="2">
    <source>
        <dbReference type="Proteomes" id="UP000824366"/>
    </source>
</evidence>
<gene>
    <name evidence="1" type="ORF">MIZ03_2215</name>
</gene>
<name>A0ABM7MLZ2_9BURK</name>
<proteinExistence type="predicted"/>
<dbReference type="EMBL" id="AP024238">
    <property type="protein sequence ID" value="BCO27327.1"/>
    <property type="molecule type" value="Genomic_DNA"/>
</dbReference>
<reference evidence="1 2" key="1">
    <citation type="journal article" date="2021" name="Microbiol. Spectr.">
        <title>A Single Bacterium Capable of Oxidation and Reduction of Iron at Circumneutral pH.</title>
        <authorList>
            <person name="Kato S."/>
            <person name="Ohkuma M."/>
        </authorList>
    </citation>
    <scope>NUCLEOTIDE SEQUENCE [LARGE SCALE GENOMIC DNA]</scope>
    <source>
        <strain evidence="1 2">MIZ03</strain>
    </source>
</reference>
<organism evidence="1 2">
    <name type="scientific">Rhodoferax lithotrophicus</name>
    <dbReference type="NCBI Taxonomy" id="2798804"/>
    <lineage>
        <taxon>Bacteria</taxon>
        <taxon>Pseudomonadati</taxon>
        <taxon>Pseudomonadota</taxon>
        <taxon>Betaproteobacteria</taxon>
        <taxon>Burkholderiales</taxon>
        <taxon>Comamonadaceae</taxon>
        <taxon>Rhodoferax</taxon>
    </lineage>
</organism>
<protein>
    <submittedName>
        <fullName evidence="1">Uncharacterized protein</fullName>
    </submittedName>
</protein>
<sequence length="39" mass="4278">METGLVVMDAVAKAEDSEQRRVAATLEKIQDWNCAEGDP</sequence>
<keyword evidence="2" id="KW-1185">Reference proteome</keyword>